<evidence type="ECO:0000313" key="2">
    <source>
        <dbReference type="EMBL" id="CAH2761963.1"/>
    </source>
</evidence>
<evidence type="ECO:0000313" key="3">
    <source>
        <dbReference type="EMBL" id="CAH2761974.1"/>
    </source>
</evidence>
<sequence>MNIVEASKKAVEENRFIARPLKDGRVLLKIKPTNTPACCIVIDTIENRSCIRWNPDLDDLTADDWVIVD</sequence>
<evidence type="ECO:0000313" key="4">
    <source>
        <dbReference type="Proteomes" id="UP001154095"/>
    </source>
</evidence>
<dbReference type="Pfam" id="PF11195">
    <property type="entry name" value="Tad2-like"/>
    <property type="match status" value="1"/>
</dbReference>
<dbReference type="EMBL" id="OW659496">
    <property type="protein sequence ID" value="CAH2761963.1"/>
    <property type="molecule type" value="Genomic_DNA"/>
</dbReference>
<evidence type="ECO:0000313" key="5">
    <source>
        <dbReference type="Proteomes" id="UP001154111"/>
    </source>
</evidence>
<name>A0AAU9VIH9_9FIRM</name>
<evidence type="ECO:0000259" key="1">
    <source>
        <dbReference type="Pfam" id="PF11195"/>
    </source>
</evidence>
<proteinExistence type="predicted"/>
<dbReference type="AlphaFoldDB" id="A0AAU9VIH9"/>
<dbReference type="Proteomes" id="UP001154095">
    <property type="component" value="Chromosome"/>
</dbReference>
<protein>
    <submittedName>
        <fullName evidence="3">Aspartate ammonia-lyase</fullName>
    </submittedName>
</protein>
<dbReference type="InterPro" id="IPR021361">
    <property type="entry name" value="Tad2-like_dom"/>
</dbReference>
<dbReference type="EMBL" id="OW659477">
    <property type="protein sequence ID" value="CAH2761974.1"/>
    <property type="molecule type" value="Genomic_DNA"/>
</dbReference>
<keyword evidence="4" id="KW-1185">Reference proteome</keyword>
<organism evidence="3 5">
    <name type="scientific">Erysipelothrix amsterdamensis</name>
    <dbReference type="NCBI Taxonomy" id="2929157"/>
    <lineage>
        <taxon>Bacteria</taxon>
        <taxon>Bacillati</taxon>
        <taxon>Bacillota</taxon>
        <taxon>Erysipelotrichia</taxon>
        <taxon>Erysipelotrichales</taxon>
        <taxon>Erysipelotrichaceae</taxon>
        <taxon>Erysipelothrix</taxon>
    </lineage>
</organism>
<feature type="domain" description="Thoeris anti-defense 2-like" evidence="1">
    <location>
        <begin position="1"/>
        <end position="68"/>
    </location>
</feature>
<gene>
    <name evidence="3" type="ORF">ERYAMS2_00976</name>
    <name evidence="2" type="ORF">ERYAMS_00682</name>
</gene>
<reference evidence="3" key="1">
    <citation type="submission" date="2022-04" db="EMBL/GenBank/DDBJ databases">
        <authorList>
            <person name="Forde T."/>
        </authorList>
    </citation>
    <scope>NUCLEOTIDE SEQUENCE</scope>
    <source>
        <strain evidence="3">A18Y016a</strain>
        <strain evidence="2">A18Y020d</strain>
    </source>
</reference>
<dbReference type="RefSeq" id="WP_254006320.1">
    <property type="nucleotide sequence ID" value="NZ_OW659477.1"/>
</dbReference>
<dbReference type="Proteomes" id="UP001154111">
    <property type="component" value="Chromosome"/>
</dbReference>
<accession>A0AAU9VIH9</accession>